<organism evidence="1 2">
    <name type="scientific">Mytilus edulis</name>
    <name type="common">Blue mussel</name>
    <dbReference type="NCBI Taxonomy" id="6550"/>
    <lineage>
        <taxon>Eukaryota</taxon>
        <taxon>Metazoa</taxon>
        <taxon>Spiralia</taxon>
        <taxon>Lophotrochozoa</taxon>
        <taxon>Mollusca</taxon>
        <taxon>Bivalvia</taxon>
        <taxon>Autobranchia</taxon>
        <taxon>Pteriomorphia</taxon>
        <taxon>Mytilida</taxon>
        <taxon>Mytiloidea</taxon>
        <taxon>Mytilidae</taxon>
        <taxon>Mytilinae</taxon>
        <taxon>Mytilus</taxon>
    </lineage>
</organism>
<sequence>MIQSQVGQQKLEIQNVKIGDETIQELGSVDKISNVSSKYETINENDLTVLNNASHESQIQVQTFSKKLSPLFDQSYLEVIGDDVVSIEETIESPLKPMIKVKTEKSKEPYTDDIDLAAEVDSYRFMMPKLFETSNISSTSSSPIHVDMECINELMDRQIISTKKRKS</sequence>
<keyword evidence="2" id="KW-1185">Reference proteome</keyword>
<proteinExistence type="predicted"/>
<evidence type="ECO:0000313" key="1">
    <source>
        <dbReference type="EMBL" id="CAG2249518.1"/>
    </source>
</evidence>
<name>A0A8S3UVG5_MYTED</name>
<dbReference type="OrthoDB" id="10444090at2759"/>
<accession>A0A8S3UVG5</accession>
<dbReference type="Proteomes" id="UP000683360">
    <property type="component" value="Unassembled WGS sequence"/>
</dbReference>
<gene>
    <name evidence="1" type="ORF">MEDL_61284</name>
</gene>
<dbReference type="EMBL" id="CAJPWZ010002974">
    <property type="protein sequence ID" value="CAG2249518.1"/>
    <property type="molecule type" value="Genomic_DNA"/>
</dbReference>
<dbReference type="AlphaFoldDB" id="A0A8S3UVG5"/>
<reference evidence="1" key="1">
    <citation type="submission" date="2021-03" db="EMBL/GenBank/DDBJ databases">
        <authorList>
            <person name="Bekaert M."/>
        </authorList>
    </citation>
    <scope>NUCLEOTIDE SEQUENCE</scope>
</reference>
<protein>
    <submittedName>
        <fullName evidence="1">Uncharacterized protein</fullName>
    </submittedName>
</protein>
<comment type="caution">
    <text evidence="1">The sequence shown here is derived from an EMBL/GenBank/DDBJ whole genome shotgun (WGS) entry which is preliminary data.</text>
</comment>
<evidence type="ECO:0000313" key="2">
    <source>
        <dbReference type="Proteomes" id="UP000683360"/>
    </source>
</evidence>